<sequence>MEKWEVKTNKAKLKTLENELMTLIQWSISVSQYFTKAKSISSEIVELAPDEMPKLALIELERYRPINKLYITKCLESRLRKRKKKCLVTDGMLEGKVNKVRQAWAKGEHPKADNKEGRIKEDIKVHINGELSQSEIIKRVKILARSKWDFQAFCAIIDDGEEEIAVSCIEEPRIERGQTIVRNSSINRQDDWIVGSGCSNYMTKDKEKLSSATEYKEEELWLLSMIPYYQYPTHW</sequence>
<dbReference type="AlphaFoldDB" id="A0A7J8Z251"/>
<organism evidence="1 2">
    <name type="scientific">Gossypium laxum</name>
    <dbReference type="NCBI Taxonomy" id="34288"/>
    <lineage>
        <taxon>Eukaryota</taxon>
        <taxon>Viridiplantae</taxon>
        <taxon>Streptophyta</taxon>
        <taxon>Embryophyta</taxon>
        <taxon>Tracheophyta</taxon>
        <taxon>Spermatophyta</taxon>
        <taxon>Magnoliopsida</taxon>
        <taxon>eudicotyledons</taxon>
        <taxon>Gunneridae</taxon>
        <taxon>Pentapetalae</taxon>
        <taxon>rosids</taxon>
        <taxon>malvids</taxon>
        <taxon>Malvales</taxon>
        <taxon>Malvaceae</taxon>
        <taxon>Malvoideae</taxon>
        <taxon>Gossypium</taxon>
    </lineage>
</organism>
<dbReference type="EMBL" id="JABEZV010000002">
    <property type="protein sequence ID" value="MBA0705444.1"/>
    <property type="molecule type" value="Genomic_DNA"/>
</dbReference>
<reference evidence="1 2" key="1">
    <citation type="journal article" date="2019" name="Genome Biol. Evol.">
        <title>Insights into the evolution of the New World diploid cottons (Gossypium, subgenus Houzingenia) based on genome sequencing.</title>
        <authorList>
            <person name="Grover C.E."/>
            <person name="Arick M.A. 2nd"/>
            <person name="Thrash A."/>
            <person name="Conover J.L."/>
            <person name="Sanders W.S."/>
            <person name="Peterson D.G."/>
            <person name="Frelichowski J.E."/>
            <person name="Scheffler J.A."/>
            <person name="Scheffler B.E."/>
            <person name="Wendel J.F."/>
        </authorList>
    </citation>
    <scope>NUCLEOTIDE SEQUENCE [LARGE SCALE GENOMIC DNA]</scope>
    <source>
        <strain evidence="1">4</strain>
        <tissue evidence="1">Leaf</tissue>
    </source>
</reference>
<dbReference type="Proteomes" id="UP000593574">
    <property type="component" value="Unassembled WGS sequence"/>
</dbReference>
<proteinExistence type="predicted"/>
<keyword evidence="2" id="KW-1185">Reference proteome</keyword>
<protein>
    <submittedName>
        <fullName evidence="1">Uncharacterized protein</fullName>
    </submittedName>
</protein>
<evidence type="ECO:0000313" key="1">
    <source>
        <dbReference type="EMBL" id="MBA0705444.1"/>
    </source>
</evidence>
<gene>
    <name evidence="1" type="ORF">Golax_017636</name>
</gene>
<name>A0A7J8Z251_9ROSI</name>
<comment type="caution">
    <text evidence="1">The sequence shown here is derived from an EMBL/GenBank/DDBJ whole genome shotgun (WGS) entry which is preliminary data.</text>
</comment>
<accession>A0A7J8Z251</accession>
<evidence type="ECO:0000313" key="2">
    <source>
        <dbReference type="Proteomes" id="UP000593574"/>
    </source>
</evidence>